<evidence type="ECO:0000313" key="4">
    <source>
        <dbReference type="Proteomes" id="UP000199150"/>
    </source>
</evidence>
<dbReference type="Gene3D" id="3.30.9.10">
    <property type="entry name" value="D-Amino Acid Oxidase, subunit A, domain 2"/>
    <property type="match status" value="1"/>
</dbReference>
<dbReference type="AlphaFoldDB" id="A0A1G4QC20"/>
<dbReference type="Proteomes" id="UP000199150">
    <property type="component" value="Unassembled WGS sequence"/>
</dbReference>
<dbReference type="GO" id="GO:0016491">
    <property type="term" value="F:oxidoreductase activity"/>
    <property type="evidence" value="ECO:0007669"/>
    <property type="project" value="UniProtKB-KW"/>
</dbReference>
<evidence type="ECO:0000256" key="1">
    <source>
        <dbReference type="ARBA" id="ARBA00023002"/>
    </source>
</evidence>
<reference evidence="4" key="1">
    <citation type="submission" date="2016-10" db="EMBL/GenBank/DDBJ databases">
        <authorList>
            <person name="Varghese N."/>
            <person name="Submissions S."/>
        </authorList>
    </citation>
    <scope>NUCLEOTIDE SEQUENCE [LARGE SCALE GENOMIC DNA]</scope>
    <source>
        <strain evidence="4">CGMCC 1.3431</strain>
    </source>
</reference>
<gene>
    <name evidence="3" type="ORF">SAMN02927928_1093</name>
</gene>
<keyword evidence="4" id="KW-1185">Reference proteome</keyword>
<evidence type="ECO:0000259" key="2">
    <source>
        <dbReference type="Pfam" id="PF01266"/>
    </source>
</evidence>
<dbReference type="Pfam" id="PF01266">
    <property type="entry name" value="DAO"/>
    <property type="match status" value="1"/>
</dbReference>
<organism evidence="3 4">
    <name type="scientific">Asticcacaulis taihuensis</name>
    <dbReference type="NCBI Taxonomy" id="260084"/>
    <lineage>
        <taxon>Bacteria</taxon>
        <taxon>Pseudomonadati</taxon>
        <taxon>Pseudomonadota</taxon>
        <taxon>Alphaproteobacteria</taxon>
        <taxon>Caulobacterales</taxon>
        <taxon>Caulobacteraceae</taxon>
        <taxon>Asticcacaulis</taxon>
    </lineage>
</organism>
<feature type="domain" description="FAD dependent oxidoreductase" evidence="2">
    <location>
        <begin position="9"/>
        <end position="339"/>
    </location>
</feature>
<dbReference type="InterPro" id="IPR036188">
    <property type="entry name" value="FAD/NAD-bd_sf"/>
</dbReference>
<dbReference type="STRING" id="260084.SAMN02927928_1093"/>
<sequence>MTQLPSRSVIVVGGGITGLTTAVALQASGHKVTLIARDAPEDTASGVAAGMIAPAMEAMNEPDPAFSYQRLRNAQQAWREGIELWPPRLRFLWQFAQEEGHSYFIWPENEGDGPPDRLVMTGAELQVVSAETRKWLNLQPELQILRVMDDGRVPALHLLKEFEAHFLVSGGNLIRGEVYGVEAKRVRVRHGGWVNADQVVIAAGYGAYGLRHPVPVLKKLSPIKGHLLDLSQITNPVVLRSTKGYLVGGSTGGAFGATMQAGRADLDIEPAVVADLKGRAKTLFPDLELDKAVPRTGIRASTPDGWPLIGRDPASGVLVATGMRRNGYVFAPMAAKIILALVEGRESPDGGIYRPDRFRNPEN</sequence>
<dbReference type="GO" id="GO:0005737">
    <property type="term" value="C:cytoplasm"/>
    <property type="evidence" value="ECO:0007669"/>
    <property type="project" value="TreeGrafter"/>
</dbReference>
<protein>
    <submittedName>
        <fullName evidence="3">Glycine oxidase</fullName>
    </submittedName>
</protein>
<dbReference type="PANTHER" id="PTHR13847">
    <property type="entry name" value="SARCOSINE DEHYDROGENASE-RELATED"/>
    <property type="match status" value="1"/>
</dbReference>
<dbReference type="EMBL" id="FMTS01000001">
    <property type="protein sequence ID" value="SCW42017.1"/>
    <property type="molecule type" value="Genomic_DNA"/>
</dbReference>
<keyword evidence="1" id="KW-0560">Oxidoreductase</keyword>
<accession>A0A1G4QC20</accession>
<dbReference type="OrthoDB" id="9790035at2"/>
<dbReference type="PANTHER" id="PTHR13847:SF289">
    <property type="entry name" value="GLYCINE OXIDASE"/>
    <property type="match status" value="1"/>
</dbReference>
<name>A0A1G4QC20_9CAUL</name>
<dbReference type="Gene3D" id="3.50.50.60">
    <property type="entry name" value="FAD/NAD(P)-binding domain"/>
    <property type="match status" value="1"/>
</dbReference>
<dbReference type="RefSeq" id="WP_090644583.1">
    <property type="nucleotide sequence ID" value="NZ_CBCRYE010000001.1"/>
</dbReference>
<proteinExistence type="predicted"/>
<dbReference type="SUPFAM" id="SSF51971">
    <property type="entry name" value="Nucleotide-binding domain"/>
    <property type="match status" value="1"/>
</dbReference>
<evidence type="ECO:0000313" key="3">
    <source>
        <dbReference type="EMBL" id="SCW42017.1"/>
    </source>
</evidence>
<dbReference type="InterPro" id="IPR006076">
    <property type="entry name" value="FAD-dep_OxRdtase"/>
</dbReference>